<keyword evidence="1" id="KW-0812">Transmembrane</keyword>
<feature type="transmembrane region" description="Helical" evidence="1">
    <location>
        <begin position="113"/>
        <end position="131"/>
    </location>
</feature>
<comment type="caution">
    <text evidence="2">The sequence shown here is derived from an EMBL/GenBank/DDBJ whole genome shotgun (WGS) entry which is preliminary data.</text>
</comment>
<evidence type="ECO:0000256" key="1">
    <source>
        <dbReference type="SAM" id="Phobius"/>
    </source>
</evidence>
<gene>
    <name evidence="2" type="ORF">RCL2_001823200</name>
</gene>
<name>A0A8H3QTA8_9GLOM</name>
<keyword evidence="1" id="KW-0472">Membrane</keyword>
<feature type="transmembrane region" description="Helical" evidence="1">
    <location>
        <begin position="65"/>
        <end position="83"/>
    </location>
</feature>
<sequence>MSFSFHAYSGIKCCIHKRNYKKLFVAPRLQSTNKALTGLKPVVRDLNQKSAISLSSHWRFFLNNIYSRNFTQSLFIIIIVIYMLGKRSRLIKNSFSSSLISLIITHIEDHPLLQYFSSLTFYLIILQILYMNRQIK</sequence>
<accession>A0A8H3QTA8</accession>
<organism evidence="2 3">
    <name type="scientific">Rhizophagus clarus</name>
    <dbReference type="NCBI Taxonomy" id="94130"/>
    <lineage>
        <taxon>Eukaryota</taxon>
        <taxon>Fungi</taxon>
        <taxon>Fungi incertae sedis</taxon>
        <taxon>Mucoromycota</taxon>
        <taxon>Glomeromycotina</taxon>
        <taxon>Glomeromycetes</taxon>
        <taxon>Glomerales</taxon>
        <taxon>Glomeraceae</taxon>
        <taxon>Rhizophagus</taxon>
    </lineage>
</organism>
<reference evidence="2" key="1">
    <citation type="submission" date="2019-10" db="EMBL/GenBank/DDBJ databases">
        <title>Conservation and host-specific expression of non-tandemly repeated heterogenous ribosome RNA gene in arbuscular mycorrhizal fungi.</title>
        <authorList>
            <person name="Maeda T."/>
            <person name="Kobayashi Y."/>
            <person name="Nakagawa T."/>
            <person name="Ezawa T."/>
            <person name="Yamaguchi K."/>
            <person name="Bino T."/>
            <person name="Nishimoto Y."/>
            <person name="Shigenobu S."/>
            <person name="Kawaguchi M."/>
        </authorList>
    </citation>
    <scope>NUCLEOTIDE SEQUENCE</scope>
    <source>
        <strain evidence="2">HR1</strain>
    </source>
</reference>
<dbReference type="AlphaFoldDB" id="A0A8H3QTA8"/>
<dbReference type="Proteomes" id="UP000615446">
    <property type="component" value="Unassembled WGS sequence"/>
</dbReference>
<evidence type="ECO:0000313" key="2">
    <source>
        <dbReference type="EMBL" id="GES91413.1"/>
    </source>
</evidence>
<evidence type="ECO:0000313" key="3">
    <source>
        <dbReference type="Proteomes" id="UP000615446"/>
    </source>
</evidence>
<keyword evidence="1" id="KW-1133">Transmembrane helix</keyword>
<dbReference type="EMBL" id="BLAL01000203">
    <property type="protein sequence ID" value="GES91413.1"/>
    <property type="molecule type" value="Genomic_DNA"/>
</dbReference>
<protein>
    <submittedName>
        <fullName evidence="2">Uncharacterized protein</fullName>
    </submittedName>
</protein>
<proteinExistence type="predicted"/>